<dbReference type="RefSeq" id="WP_345463366.1">
    <property type="nucleotide sequence ID" value="NZ_BAABHF010000019.1"/>
</dbReference>
<evidence type="ECO:0000259" key="1">
    <source>
        <dbReference type="Pfam" id="PF02826"/>
    </source>
</evidence>
<feature type="domain" description="D-isomer specific 2-hydroxyacid dehydrogenase NAD-binding" evidence="1">
    <location>
        <begin position="1"/>
        <end position="69"/>
    </location>
</feature>
<reference evidence="3" key="1">
    <citation type="journal article" date="2019" name="Int. J. Syst. Evol. Microbiol.">
        <title>The Global Catalogue of Microorganisms (GCM) 10K type strain sequencing project: providing services to taxonomists for standard genome sequencing and annotation.</title>
        <authorList>
            <consortium name="The Broad Institute Genomics Platform"/>
            <consortium name="The Broad Institute Genome Sequencing Center for Infectious Disease"/>
            <person name="Wu L."/>
            <person name="Ma J."/>
        </authorList>
    </citation>
    <scope>NUCLEOTIDE SEQUENCE [LARGE SCALE GENOMIC DNA]</scope>
    <source>
        <strain evidence="3">JCM 17933</strain>
    </source>
</reference>
<name>A0ABP8PVE7_9ACTN</name>
<proteinExistence type="predicted"/>
<dbReference type="InterPro" id="IPR036291">
    <property type="entry name" value="NAD(P)-bd_dom_sf"/>
</dbReference>
<gene>
    <name evidence="2" type="ORF">GCM10023191_029930</name>
</gene>
<dbReference type="Gene3D" id="3.40.50.720">
    <property type="entry name" value="NAD(P)-binding Rossmann-like Domain"/>
    <property type="match status" value="2"/>
</dbReference>
<evidence type="ECO:0000313" key="2">
    <source>
        <dbReference type="EMBL" id="GAA4493068.1"/>
    </source>
</evidence>
<keyword evidence="3" id="KW-1185">Reference proteome</keyword>
<evidence type="ECO:0000313" key="3">
    <source>
        <dbReference type="Proteomes" id="UP001500503"/>
    </source>
</evidence>
<accession>A0ABP8PVE7</accession>
<dbReference type="InterPro" id="IPR006140">
    <property type="entry name" value="D-isomer_DH_NAD-bd"/>
</dbReference>
<dbReference type="SUPFAM" id="SSF51735">
    <property type="entry name" value="NAD(P)-binding Rossmann-fold domains"/>
    <property type="match status" value="1"/>
</dbReference>
<protein>
    <recommendedName>
        <fullName evidence="1">D-isomer specific 2-hydroxyacid dehydrogenase NAD-binding domain-containing protein</fullName>
    </recommendedName>
</protein>
<comment type="caution">
    <text evidence="2">The sequence shown here is derived from an EMBL/GenBank/DDBJ whole genome shotgun (WGS) entry which is preliminary data.</text>
</comment>
<organism evidence="2 3">
    <name type="scientific">Actinoallomurus oryzae</name>
    <dbReference type="NCBI Taxonomy" id="502180"/>
    <lineage>
        <taxon>Bacteria</taxon>
        <taxon>Bacillati</taxon>
        <taxon>Actinomycetota</taxon>
        <taxon>Actinomycetes</taxon>
        <taxon>Streptosporangiales</taxon>
        <taxon>Thermomonosporaceae</taxon>
        <taxon>Actinoallomurus</taxon>
    </lineage>
</organism>
<dbReference type="EMBL" id="BAABHF010000019">
    <property type="protein sequence ID" value="GAA4493068.1"/>
    <property type="molecule type" value="Genomic_DNA"/>
</dbReference>
<dbReference type="Pfam" id="PF02826">
    <property type="entry name" value="2-Hacid_dh_C"/>
    <property type="match status" value="1"/>
</dbReference>
<dbReference type="Proteomes" id="UP001500503">
    <property type="component" value="Unassembled WGS sequence"/>
</dbReference>
<sequence>MIGAPQNAALPGGAIIVNRVRGALPGCEPVCDAVESGHLSGGDVFPEDPISAGSRLLSTPGITLTPHLAGAGRQTATNAANILAEDVARPPRGEPLVHSV</sequence>